<organism evidence="1 2">
    <name type="scientific">Phtheirospermum japonicum</name>
    <dbReference type="NCBI Taxonomy" id="374723"/>
    <lineage>
        <taxon>Eukaryota</taxon>
        <taxon>Viridiplantae</taxon>
        <taxon>Streptophyta</taxon>
        <taxon>Embryophyta</taxon>
        <taxon>Tracheophyta</taxon>
        <taxon>Spermatophyta</taxon>
        <taxon>Magnoliopsida</taxon>
        <taxon>eudicotyledons</taxon>
        <taxon>Gunneridae</taxon>
        <taxon>Pentapetalae</taxon>
        <taxon>asterids</taxon>
        <taxon>lamiids</taxon>
        <taxon>Lamiales</taxon>
        <taxon>Orobanchaceae</taxon>
        <taxon>Orobanchaceae incertae sedis</taxon>
        <taxon>Phtheirospermum</taxon>
    </lineage>
</organism>
<dbReference type="Proteomes" id="UP000653305">
    <property type="component" value="Unassembled WGS sequence"/>
</dbReference>
<reference evidence="1" key="1">
    <citation type="submission" date="2020-07" db="EMBL/GenBank/DDBJ databases">
        <title>Ethylene signaling mediates host invasion by parasitic plants.</title>
        <authorList>
            <person name="Yoshida S."/>
        </authorList>
    </citation>
    <scope>NUCLEOTIDE SEQUENCE</scope>
    <source>
        <strain evidence="1">Okayama</strain>
    </source>
</reference>
<sequence length="113" mass="12728">MDDKDSEESGAKTTINPNCLELEDAHKVLDKMPEPTGKIVQADSIINLHNLHVSTQKEKAWVSLVQNRDVSMGETLNLDLAEDDIIEIREEWLDNVDEAWFFCLAGKFAAKSN</sequence>
<comment type="caution">
    <text evidence="1">The sequence shown here is derived from an EMBL/GenBank/DDBJ whole genome shotgun (WGS) entry which is preliminary data.</text>
</comment>
<protein>
    <submittedName>
        <fullName evidence="1">Uncharacterized protein</fullName>
    </submittedName>
</protein>
<dbReference type="EMBL" id="BMAC01000771">
    <property type="protein sequence ID" value="GFQ02751.1"/>
    <property type="molecule type" value="Genomic_DNA"/>
</dbReference>
<evidence type="ECO:0000313" key="2">
    <source>
        <dbReference type="Proteomes" id="UP000653305"/>
    </source>
</evidence>
<gene>
    <name evidence="1" type="ORF">PHJA_002419000</name>
</gene>
<keyword evidence="2" id="KW-1185">Reference proteome</keyword>
<name>A0A830CSB8_9LAMI</name>
<dbReference type="AlphaFoldDB" id="A0A830CSB8"/>
<accession>A0A830CSB8</accession>
<proteinExistence type="predicted"/>
<evidence type="ECO:0000313" key="1">
    <source>
        <dbReference type="EMBL" id="GFQ02751.1"/>
    </source>
</evidence>